<evidence type="ECO:0000313" key="2">
    <source>
        <dbReference type="EMBL" id="XDQ04653.1"/>
    </source>
</evidence>
<proteinExistence type="predicted"/>
<feature type="region of interest" description="Disordered" evidence="1">
    <location>
        <begin position="442"/>
        <end position="463"/>
    </location>
</feature>
<dbReference type="EMBL" id="CP163431">
    <property type="protein sequence ID" value="XDQ04653.1"/>
    <property type="molecule type" value="Genomic_DNA"/>
</dbReference>
<accession>A0AB39MI83</accession>
<dbReference type="InterPro" id="IPR021145">
    <property type="entry name" value="Portal_protein_SPP1_Gp6-like"/>
</dbReference>
<protein>
    <submittedName>
        <fullName evidence="2">Phage portal protein</fullName>
    </submittedName>
</protein>
<sequence length="463" mass="51745">MAETPLEMVSRLAAKIRRRKDQAKKWSDYYNGEHPLRFLSPEFEKVYGPLFEGFTDNWCQVIVDSTNERLMPLGFRLKDGTLDDSAWDAWRRNECDVEFSLASLEALVSKRAYGMVWKPEDETEITFLDTSEAVVEYVPGKRRKRAAGFRMWHDHSHEYGVLFLPDAVFWVSRDTRGGGAWSLDDSGPNPLGVVPIVPLENRARLYGKPISEVAQVAPLQDSINALWVHLMAASDDRALPTRVVMGMDRPTREIVDDEGEVIGEEDLPLDPFRANRLLWFEADGATIGEYSAADLSTFTNTLGVAVKHIAAQTRTPAHYLLGDMVNVSADALTALESGLVAKVQERQRFFGASLREIMRLEALASGDAQRAEDLALGEVVWRDAQFRSEAQYADALTKYKAINVPDERLWEMIPGVSPSEVERWKTMRTDQAAAVVGGDLASMFGPKPDPQATPEPVQAQEGV</sequence>
<reference evidence="2" key="1">
    <citation type="submission" date="2024-07" db="EMBL/GenBank/DDBJ databases">
        <authorList>
            <person name="Yu S.T."/>
        </authorList>
    </citation>
    <scope>NUCLEOTIDE SEQUENCE</scope>
    <source>
        <strain evidence="2">R08</strain>
    </source>
</reference>
<name>A0AB39MI83_9ACTN</name>
<organism evidence="2">
    <name type="scientific">Streptomyces sp. R08</name>
    <dbReference type="NCBI Taxonomy" id="3238624"/>
    <lineage>
        <taxon>Bacteria</taxon>
        <taxon>Bacillati</taxon>
        <taxon>Actinomycetota</taxon>
        <taxon>Actinomycetes</taxon>
        <taxon>Kitasatosporales</taxon>
        <taxon>Streptomycetaceae</taxon>
        <taxon>Streptomyces</taxon>
    </lineage>
</organism>
<evidence type="ECO:0000256" key="1">
    <source>
        <dbReference type="SAM" id="MobiDB-lite"/>
    </source>
</evidence>
<dbReference type="AlphaFoldDB" id="A0AB39MI83"/>
<dbReference type="Pfam" id="PF05133">
    <property type="entry name" value="SPP1_portal"/>
    <property type="match status" value="1"/>
</dbReference>
<dbReference type="RefSeq" id="WP_369190165.1">
    <property type="nucleotide sequence ID" value="NZ_CP163431.1"/>
</dbReference>
<gene>
    <name evidence="2" type="ORF">AB5J58_32805</name>
</gene>